<gene>
    <name evidence="2" type="ORF">BT96DRAFT_776240</name>
</gene>
<feature type="non-terminal residue" evidence="2">
    <location>
        <position position="1"/>
    </location>
</feature>
<keyword evidence="3" id="KW-1185">Reference proteome</keyword>
<feature type="coiled-coil region" evidence="1">
    <location>
        <begin position="23"/>
        <end position="50"/>
    </location>
</feature>
<feature type="non-terminal residue" evidence="2">
    <location>
        <position position="117"/>
    </location>
</feature>
<dbReference type="OrthoDB" id="3365698at2759"/>
<dbReference type="Proteomes" id="UP000799118">
    <property type="component" value="Unassembled WGS sequence"/>
</dbReference>
<evidence type="ECO:0000256" key="1">
    <source>
        <dbReference type="SAM" id="Coils"/>
    </source>
</evidence>
<dbReference type="EMBL" id="ML769524">
    <property type="protein sequence ID" value="KAE9395843.1"/>
    <property type="molecule type" value="Genomic_DNA"/>
</dbReference>
<keyword evidence="1" id="KW-0175">Coiled coil</keyword>
<reference evidence="2" key="1">
    <citation type="journal article" date="2019" name="Environ. Microbiol.">
        <title>Fungal ecological strategies reflected in gene transcription - a case study of two litter decomposers.</title>
        <authorList>
            <person name="Barbi F."/>
            <person name="Kohler A."/>
            <person name="Barry K."/>
            <person name="Baskaran P."/>
            <person name="Daum C."/>
            <person name="Fauchery L."/>
            <person name="Ihrmark K."/>
            <person name="Kuo A."/>
            <person name="LaButti K."/>
            <person name="Lipzen A."/>
            <person name="Morin E."/>
            <person name="Grigoriev I.V."/>
            <person name="Henrissat B."/>
            <person name="Lindahl B."/>
            <person name="Martin F."/>
        </authorList>
    </citation>
    <scope>NUCLEOTIDE SEQUENCE</scope>
    <source>
        <strain evidence="2">JB14</strain>
    </source>
</reference>
<organism evidence="2 3">
    <name type="scientific">Gymnopus androsaceus JB14</name>
    <dbReference type="NCBI Taxonomy" id="1447944"/>
    <lineage>
        <taxon>Eukaryota</taxon>
        <taxon>Fungi</taxon>
        <taxon>Dikarya</taxon>
        <taxon>Basidiomycota</taxon>
        <taxon>Agaricomycotina</taxon>
        <taxon>Agaricomycetes</taxon>
        <taxon>Agaricomycetidae</taxon>
        <taxon>Agaricales</taxon>
        <taxon>Marasmiineae</taxon>
        <taxon>Omphalotaceae</taxon>
        <taxon>Gymnopus</taxon>
    </lineage>
</organism>
<name>A0A6A4HDS8_9AGAR</name>
<sequence>LSSLLNSNYAPAKEEVDQILDICSESADDLERLNAQIMRLQASLQSITAKRDGIQAKLDVYRVALSPLRRMPTEVLQGIFHLTIDPFPVLSSSEGPLLLGRVCSRWRSISASTPELW</sequence>
<proteinExistence type="predicted"/>
<evidence type="ECO:0000313" key="2">
    <source>
        <dbReference type="EMBL" id="KAE9395843.1"/>
    </source>
</evidence>
<evidence type="ECO:0000313" key="3">
    <source>
        <dbReference type="Proteomes" id="UP000799118"/>
    </source>
</evidence>
<accession>A0A6A4HDS8</accession>
<dbReference type="AlphaFoldDB" id="A0A6A4HDS8"/>
<protein>
    <submittedName>
        <fullName evidence="2">Uncharacterized protein</fullName>
    </submittedName>
</protein>